<dbReference type="EMBL" id="CAJVPP010002810">
    <property type="protein sequence ID" value="CAG8612451.1"/>
    <property type="molecule type" value="Genomic_DNA"/>
</dbReference>
<gene>
    <name evidence="1" type="ORF">FMOSSE_LOCUS9538</name>
</gene>
<name>A0A9N9CSL3_FUNMO</name>
<accession>A0A9N9CSL3</accession>
<evidence type="ECO:0000313" key="1">
    <source>
        <dbReference type="EMBL" id="CAG8612451.1"/>
    </source>
</evidence>
<sequence length="159" mass="18760">MEDEIAELSSVWRKRFLTALKEINNDDMKDKQAMQELEDIISPKTMYEIPERYYPLFLANSPIGILFFFELLRKLIITNASFWKKLKMEKNRKLSEANLHHKKKSIKSDEETIAKLLVQILQNKSEKAGSLKCQSEIDFTQDEDQRILEELTDFAQDKD</sequence>
<protein>
    <submittedName>
        <fullName evidence="1">14625_t:CDS:1</fullName>
    </submittedName>
</protein>
<proteinExistence type="predicted"/>
<reference evidence="1" key="1">
    <citation type="submission" date="2021-06" db="EMBL/GenBank/DDBJ databases">
        <authorList>
            <person name="Kallberg Y."/>
            <person name="Tangrot J."/>
            <person name="Rosling A."/>
        </authorList>
    </citation>
    <scope>NUCLEOTIDE SEQUENCE</scope>
    <source>
        <strain evidence="1">87-6 pot B 2015</strain>
    </source>
</reference>
<comment type="caution">
    <text evidence="1">The sequence shown here is derived from an EMBL/GenBank/DDBJ whole genome shotgun (WGS) entry which is preliminary data.</text>
</comment>
<organism evidence="1 2">
    <name type="scientific">Funneliformis mosseae</name>
    <name type="common">Endomycorrhizal fungus</name>
    <name type="synonym">Glomus mosseae</name>
    <dbReference type="NCBI Taxonomy" id="27381"/>
    <lineage>
        <taxon>Eukaryota</taxon>
        <taxon>Fungi</taxon>
        <taxon>Fungi incertae sedis</taxon>
        <taxon>Mucoromycota</taxon>
        <taxon>Glomeromycotina</taxon>
        <taxon>Glomeromycetes</taxon>
        <taxon>Glomerales</taxon>
        <taxon>Glomeraceae</taxon>
        <taxon>Funneliformis</taxon>
    </lineage>
</organism>
<evidence type="ECO:0000313" key="2">
    <source>
        <dbReference type="Proteomes" id="UP000789375"/>
    </source>
</evidence>
<keyword evidence="2" id="KW-1185">Reference proteome</keyword>
<dbReference type="AlphaFoldDB" id="A0A9N9CSL3"/>
<dbReference type="Proteomes" id="UP000789375">
    <property type="component" value="Unassembled WGS sequence"/>
</dbReference>